<dbReference type="Pfam" id="PF00076">
    <property type="entry name" value="RRM_1"/>
    <property type="match status" value="1"/>
</dbReference>
<feature type="domain" description="RRM" evidence="1">
    <location>
        <begin position="29"/>
        <end position="55"/>
    </location>
</feature>
<evidence type="ECO:0000313" key="2">
    <source>
        <dbReference type="EMBL" id="EFJ20046.1"/>
    </source>
</evidence>
<keyword evidence="3" id="KW-1185">Reference proteome</keyword>
<dbReference type="InterPro" id="IPR012677">
    <property type="entry name" value="Nucleotide-bd_a/b_plait_sf"/>
</dbReference>
<gene>
    <name evidence="2" type="ORF">SELMODRAFT_418785</name>
</gene>
<proteinExistence type="predicted"/>
<dbReference type="SUPFAM" id="SSF54928">
    <property type="entry name" value="RNA-binding domain, RBD"/>
    <property type="match status" value="1"/>
</dbReference>
<reference evidence="2 3" key="1">
    <citation type="journal article" date="2011" name="Science">
        <title>The Selaginella genome identifies genetic changes associated with the evolution of vascular plants.</title>
        <authorList>
            <person name="Banks J.A."/>
            <person name="Nishiyama T."/>
            <person name="Hasebe M."/>
            <person name="Bowman J.L."/>
            <person name="Gribskov M."/>
            <person name="dePamphilis C."/>
            <person name="Albert V.A."/>
            <person name="Aono N."/>
            <person name="Aoyama T."/>
            <person name="Ambrose B.A."/>
            <person name="Ashton N.W."/>
            <person name="Axtell M.J."/>
            <person name="Barker E."/>
            <person name="Barker M.S."/>
            <person name="Bennetzen J.L."/>
            <person name="Bonawitz N.D."/>
            <person name="Chapple C."/>
            <person name="Cheng C."/>
            <person name="Correa L.G."/>
            <person name="Dacre M."/>
            <person name="DeBarry J."/>
            <person name="Dreyer I."/>
            <person name="Elias M."/>
            <person name="Engstrom E.M."/>
            <person name="Estelle M."/>
            <person name="Feng L."/>
            <person name="Finet C."/>
            <person name="Floyd S.K."/>
            <person name="Frommer W.B."/>
            <person name="Fujita T."/>
            <person name="Gramzow L."/>
            <person name="Gutensohn M."/>
            <person name="Harholt J."/>
            <person name="Hattori M."/>
            <person name="Heyl A."/>
            <person name="Hirai T."/>
            <person name="Hiwatashi Y."/>
            <person name="Ishikawa M."/>
            <person name="Iwata M."/>
            <person name="Karol K.G."/>
            <person name="Koehler B."/>
            <person name="Kolukisaoglu U."/>
            <person name="Kubo M."/>
            <person name="Kurata T."/>
            <person name="Lalonde S."/>
            <person name="Li K."/>
            <person name="Li Y."/>
            <person name="Litt A."/>
            <person name="Lyons E."/>
            <person name="Manning G."/>
            <person name="Maruyama T."/>
            <person name="Michael T.P."/>
            <person name="Mikami K."/>
            <person name="Miyazaki S."/>
            <person name="Morinaga S."/>
            <person name="Murata T."/>
            <person name="Mueller-Roeber B."/>
            <person name="Nelson D.R."/>
            <person name="Obara M."/>
            <person name="Oguri Y."/>
            <person name="Olmstead R.G."/>
            <person name="Onodera N."/>
            <person name="Petersen B.L."/>
            <person name="Pils B."/>
            <person name="Prigge M."/>
            <person name="Rensing S.A."/>
            <person name="Riano-Pachon D.M."/>
            <person name="Roberts A.W."/>
            <person name="Sato Y."/>
            <person name="Scheller H.V."/>
            <person name="Schulz B."/>
            <person name="Schulz C."/>
            <person name="Shakirov E.V."/>
            <person name="Shibagaki N."/>
            <person name="Shinohara N."/>
            <person name="Shippen D.E."/>
            <person name="Soerensen I."/>
            <person name="Sotooka R."/>
            <person name="Sugimoto N."/>
            <person name="Sugita M."/>
            <person name="Sumikawa N."/>
            <person name="Tanurdzic M."/>
            <person name="Theissen G."/>
            <person name="Ulvskov P."/>
            <person name="Wakazuki S."/>
            <person name="Weng J.K."/>
            <person name="Willats W.W."/>
            <person name="Wipf D."/>
            <person name="Wolf P.G."/>
            <person name="Yang L."/>
            <person name="Zimmer A.D."/>
            <person name="Zhu Q."/>
            <person name="Mitros T."/>
            <person name="Hellsten U."/>
            <person name="Loque D."/>
            <person name="Otillar R."/>
            <person name="Salamov A."/>
            <person name="Schmutz J."/>
            <person name="Shapiro H."/>
            <person name="Lindquist E."/>
            <person name="Lucas S."/>
            <person name="Rokhsar D."/>
            <person name="Grigoriev I.V."/>
        </authorList>
    </citation>
    <scope>NUCLEOTIDE SEQUENCE [LARGE SCALE GENOMIC DNA]</scope>
</reference>
<dbReference type="eggNOG" id="KOG0110">
    <property type="taxonomic scope" value="Eukaryota"/>
</dbReference>
<organism evidence="3">
    <name type="scientific">Selaginella moellendorffii</name>
    <name type="common">Spikemoss</name>
    <dbReference type="NCBI Taxonomy" id="88036"/>
    <lineage>
        <taxon>Eukaryota</taxon>
        <taxon>Viridiplantae</taxon>
        <taxon>Streptophyta</taxon>
        <taxon>Embryophyta</taxon>
        <taxon>Tracheophyta</taxon>
        <taxon>Lycopodiopsida</taxon>
        <taxon>Selaginellales</taxon>
        <taxon>Selaginellaceae</taxon>
        <taxon>Selaginella</taxon>
    </lineage>
</organism>
<evidence type="ECO:0000313" key="3">
    <source>
        <dbReference type="Proteomes" id="UP000001514"/>
    </source>
</evidence>
<dbReference type="HOGENOM" id="CLU_843074_0_0_1"/>
<dbReference type="STRING" id="88036.D8S6D6"/>
<dbReference type="Proteomes" id="UP000001514">
    <property type="component" value="Unassembled WGS sequence"/>
</dbReference>
<dbReference type="InParanoid" id="D8S6D6"/>
<name>D8S6D6_SELML</name>
<dbReference type="GO" id="GO:0003723">
    <property type="term" value="F:RNA binding"/>
    <property type="evidence" value="ECO:0007669"/>
    <property type="project" value="InterPro"/>
</dbReference>
<evidence type="ECO:0000259" key="1">
    <source>
        <dbReference type="Pfam" id="PF00076"/>
    </source>
</evidence>
<dbReference type="InterPro" id="IPR000504">
    <property type="entry name" value="RRM_dom"/>
</dbReference>
<dbReference type="Gramene" id="EFJ20046">
    <property type="protein sequence ID" value="EFJ20046"/>
    <property type="gene ID" value="SELMODRAFT_418785"/>
</dbReference>
<dbReference type="KEGG" id="smo:SELMODRAFT_418785"/>
<dbReference type="AlphaFoldDB" id="D8S6D6"/>
<sequence>MVTTRKRPSRKSKVVLSIVLLMKNVTGRLFVRNLAYTTNEEELVSLFGQYGEVVQRSFHEPETREGGGSARKRSLAAICKHGILVRLYGGQDMGSPDVSFLDPEAEDVAERLALGERHVLSETKRSLAQQGVKPCGDAGGDHALLVKNLPFSTTEAEERLELPPTKEFSSSSCSLLIALSSSEAAKPSSSLAYRKFKGTSPQDLLSEKKDGGVVAKQLEGGQLVANDEATASTREVKRRTKACKVTSLASFHAHSIGWSHWKFEELRLAVSPSVIPNVSRVSNIASLVRRFSPVRFTLGELVFELRQAVYMVDAMWNYDWMMVLMLFILL</sequence>
<dbReference type="InterPro" id="IPR035979">
    <property type="entry name" value="RBD_domain_sf"/>
</dbReference>
<protein>
    <recommendedName>
        <fullName evidence="1">RRM domain-containing protein</fullName>
    </recommendedName>
</protein>
<accession>D8S6D6</accession>
<dbReference type="Gene3D" id="3.30.70.330">
    <property type="match status" value="1"/>
</dbReference>
<dbReference type="EMBL" id="GL377604">
    <property type="protein sequence ID" value="EFJ20046.1"/>
    <property type="molecule type" value="Genomic_DNA"/>
</dbReference>